<dbReference type="EMBL" id="CP063849">
    <property type="protein sequence ID" value="QOY85090.1"/>
    <property type="molecule type" value="Genomic_DNA"/>
</dbReference>
<feature type="transmembrane region" description="Helical" evidence="8">
    <location>
        <begin position="240"/>
        <end position="264"/>
    </location>
</feature>
<dbReference type="PANTHER" id="PTHR22926:SF3">
    <property type="entry name" value="UNDECAPRENYL-PHOSPHATE ALPHA-N-ACETYLGLUCOSAMINYL 1-PHOSPHATE TRANSFERASE"/>
    <property type="match status" value="1"/>
</dbReference>
<keyword evidence="5 8" id="KW-1133">Transmembrane helix</keyword>
<evidence type="ECO:0000313" key="9">
    <source>
        <dbReference type="EMBL" id="QOY85090.1"/>
    </source>
</evidence>
<dbReference type="InterPro" id="IPR000715">
    <property type="entry name" value="Glycosyl_transferase_4"/>
</dbReference>
<keyword evidence="2" id="KW-1003">Cell membrane</keyword>
<proteinExistence type="predicted"/>
<dbReference type="GO" id="GO:0044038">
    <property type="term" value="P:cell wall macromolecule biosynthetic process"/>
    <property type="evidence" value="ECO:0007669"/>
    <property type="project" value="TreeGrafter"/>
</dbReference>
<comment type="subcellular location">
    <subcellularLocation>
        <location evidence="1">Cell membrane</location>
        <topology evidence="1">Multi-pass membrane protein</topology>
    </subcellularLocation>
</comment>
<feature type="transmembrane region" description="Helical" evidence="8">
    <location>
        <begin position="138"/>
        <end position="160"/>
    </location>
</feature>
<evidence type="ECO:0000256" key="4">
    <source>
        <dbReference type="ARBA" id="ARBA00022692"/>
    </source>
</evidence>
<feature type="transmembrane region" description="Helical" evidence="8">
    <location>
        <begin position="47"/>
        <end position="68"/>
    </location>
</feature>
<keyword evidence="7" id="KW-0460">Magnesium</keyword>
<accession>A0A7S7SIM3</accession>
<evidence type="ECO:0000256" key="3">
    <source>
        <dbReference type="ARBA" id="ARBA00022679"/>
    </source>
</evidence>
<sequence length="491" mass="53019">MYSILFLAVVSFLVALLTTPVVRDVFRRNGMVDSPTGGRKIHTEAIPRVGGIAIAFGYLVAFSALLLLRFHGGAIVWNELWQVIRLLPAAGLIFAVGLYDDLRGMKPWPKFALQFAAAGLAFWGGVRVMALHGRGLDTWWWSIPVTLFWLVFCTNAFNLIDGVDGLATGVGLFATLTTLAAGLMQGNYALVLATVPLAGALAGFLRYNFNPASIFLGDSGSYTIGFLLGCYGILWSQKAATILGITAPLMAFAVPLLDTSLAIVRRFLRNQPIFGADRGHIHHKLLDMGMTTRRAVLVLYGAAGVGAGCALIGSTSTNPFAGLVLVLFCAVAWVGIQSLGYVELNMASRLLFRGSFRRVLNAELALRSARLRLESARSAGEYWVALEASCLEMGFQGSCLRVDGQEFMSDVDHQPGWWVTVPLGERGEVKIWHGYGSDKTVQLLAPFAEVLWSTLGQFPVGEWPGVRVLVEAGKHRARAAVVGGIDEIAAD</sequence>
<dbReference type="GO" id="GO:0046872">
    <property type="term" value="F:metal ion binding"/>
    <property type="evidence" value="ECO:0007669"/>
    <property type="project" value="UniProtKB-KW"/>
</dbReference>
<reference evidence="9 10" key="1">
    <citation type="submission" date="2020-10" db="EMBL/GenBank/DDBJ databases">
        <title>Complete genome sequence of Paludibaculum fermentans P105T, a facultatively anaerobic acidobacterium capable of dissimilatory Fe(III) reduction.</title>
        <authorList>
            <person name="Dedysh S.N."/>
            <person name="Beletsky A.V."/>
            <person name="Kulichevskaya I.S."/>
            <person name="Mardanov A.V."/>
            <person name="Ravin N.V."/>
        </authorList>
    </citation>
    <scope>NUCLEOTIDE SEQUENCE [LARGE SCALE GENOMIC DNA]</scope>
    <source>
        <strain evidence="9 10">P105</strain>
    </source>
</reference>
<feature type="transmembrane region" description="Helical" evidence="8">
    <location>
        <begin position="80"/>
        <end position="99"/>
    </location>
</feature>
<dbReference type="CDD" id="cd06853">
    <property type="entry name" value="GT_WecA_like"/>
    <property type="match status" value="1"/>
</dbReference>
<comment type="cofactor">
    <cofactor evidence="7">
        <name>Mg(2+)</name>
        <dbReference type="ChEBI" id="CHEBI:18420"/>
    </cofactor>
</comment>
<dbReference type="PROSITE" id="PS01348">
    <property type="entry name" value="MRAY_2"/>
    <property type="match status" value="1"/>
</dbReference>
<name>A0A7S7SIM3_PALFE</name>
<evidence type="ECO:0000313" key="10">
    <source>
        <dbReference type="Proteomes" id="UP000593892"/>
    </source>
</evidence>
<evidence type="ECO:0000256" key="5">
    <source>
        <dbReference type="ARBA" id="ARBA00022989"/>
    </source>
</evidence>
<feature type="transmembrane region" description="Helical" evidence="8">
    <location>
        <begin position="188"/>
        <end position="207"/>
    </location>
</feature>
<dbReference type="RefSeq" id="WP_194446760.1">
    <property type="nucleotide sequence ID" value="NZ_CP063849.1"/>
</dbReference>
<dbReference type="GO" id="GO:0005886">
    <property type="term" value="C:plasma membrane"/>
    <property type="evidence" value="ECO:0007669"/>
    <property type="project" value="UniProtKB-SubCell"/>
</dbReference>
<evidence type="ECO:0000256" key="8">
    <source>
        <dbReference type="SAM" id="Phobius"/>
    </source>
</evidence>
<evidence type="ECO:0000256" key="2">
    <source>
        <dbReference type="ARBA" id="ARBA00022475"/>
    </source>
</evidence>
<evidence type="ECO:0000256" key="1">
    <source>
        <dbReference type="ARBA" id="ARBA00004651"/>
    </source>
</evidence>
<organism evidence="9 10">
    <name type="scientific">Paludibaculum fermentans</name>
    <dbReference type="NCBI Taxonomy" id="1473598"/>
    <lineage>
        <taxon>Bacteria</taxon>
        <taxon>Pseudomonadati</taxon>
        <taxon>Acidobacteriota</taxon>
        <taxon>Terriglobia</taxon>
        <taxon>Bryobacterales</taxon>
        <taxon>Bryobacteraceae</taxon>
        <taxon>Paludibaculum</taxon>
    </lineage>
</organism>
<feature type="transmembrane region" description="Helical" evidence="8">
    <location>
        <begin position="295"/>
        <end position="314"/>
    </location>
</feature>
<keyword evidence="4 8" id="KW-0812">Transmembrane</keyword>
<dbReference type="GO" id="GO:0009103">
    <property type="term" value="P:lipopolysaccharide biosynthetic process"/>
    <property type="evidence" value="ECO:0007669"/>
    <property type="project" value="TreeGrafter"/>
</dbReference>
<keyword evidence="10" id="KW-1185">Reference proteome</keyword>
<feature type="binding site" evidence="7">
    <location>
        <position position="158"/>
    </location>
    <ligand>
        <name>Mg(2+)</name>
        <dbReference type="ChEBI" id="CHEBI:18420"/>
    </ligand>
</feature>
<dbReference type="GO" id="GO:0071555">
    <property type="term" value="P:cell wall organization"/>
    <property type="evidence" value="ECO:0007669"/>
    <property type="project" value="TreeGrafter"/>
</dbReference>
<protein>
    <submittedName>
        <fullName evidence="9">Undecaprenyl/decaprenyl-phosphate alpha-N-acetylglucosaminyl 1-phosphate transferase</fullName>
    </submittedName>
</protein>
<dbReference type="GO" id="GO:0016780">
    <property type="term" value="F:phosphotransferase activity, for other substituted phosphate groups"/>
    <property type="evidence" value="ECO:0007669"/>
    <property type="project" value="InterPro"/>
</dbReference>
<feature type="transmembrane region" description="Helical" evidence="8">
    <location>
        <begin position="320"/>
        <end position="342"/>
    </location>
</feature>
<dbReference type="Proteomes" id="UP000593892">
    <property type="component" value="Chromosome"/>
</dbReference>
<keyword evidence="3 9" id="KW-0808">Transferase</keyword>
<feature type="transmembrane region" description="Helical" evidence="8">
    <location>
        <begin position="111"/>
        <end position="131"/>
    </location>
</feature>
<dbReference type="KEGG" id="pfer:IRI77_19820"/>
<feature type="binding site" evidence="7">
    <location>
        <position position="218"/>
    </location>
    <ligand>
        <name>Mg(2+)</name>
        <dbReference type="ChEBI" id="CHEBI:18420"/>
    </ligand>
</feature>
<gene>
    <name evidence="9" type="ORF">IRI77_19820</name>
</gene>
<feature type="transmembrane region" description="Helical" evidence="8">
    <location>
        <begin position="214"/>
        <end position="234"/>
    </location>
</feature>
<dbReference type="InterPro" id="IPR018480">
    <property type="entry name" value="PNAcMuramoyl-5peptid_Trfase_CS"/>
</dbReference>
<dbReference type="AlphaFoldDB" id="A0A7S7SIM3"/>
<keyword evidence="6 8" id="KW-0472">Membrane</keyword>
<dbReference type="Pfam" id="PF00953">
    <property type="entry name" value="Glycos_transf_4"/>
    <property type="match status" value="1"/>
</dbReference>
<dbReference type="PANTHER" id="PTHR22926">
    <property type="entry name" value="PHOSPHO-N-ACETYLMURAMOYL-PENTAPEPTIDE-TRANSFERASE"/>
    <property type="match status" value="1"/>
</dbReference>
<evidence type="ECO:0000256" key="6">
    <source>
        <dbReference type="ARBA" id="ARBA00023136"/>
    </source>
</evidence>
<keyword evidence="7" id="KW-0479">Metal-binding</keyword>
<evidence type="ECO:0000256" key="7">
    <source>
        <dbReference type="PIRSR" id="PIRSR600715-1"/>
    </source>
</evidence>